<dbReference type="EMBL" id="IACL01065005">
    <property type="protein sequence ID" value="LAB07426.1"/>
    <property type="molecule type" value="Transcribed_RNA"/>
</dbReference>
<reference evidence="1" key="2">
    <citation type="submission" date="2017-11" db="EMBL/GenBank/DDBJ databases">
        <title>Coralsnake Venomics: Analyses of Venom Gland Transcriptomes and Proteomes of Six Brazilian Taxa.</title>
        <authorList>
            <person name="Aird S.D."/>
            <person name="Jorge da Silva N."/>
            <person name="Qiu L."/>
            <person name="Villar-Briones A."/>
            <person name="Aparecida-Saddi V."/>
            <person name="Campos-Telles M.P."/>
            <person name="Grau M."/>
            <person name="Mikheyev A.S."/>
        </authorList>
    </citation>
    <scope>NUCLEOTIDE SEQUENCE</scope>
    <source>
        <tissue evidence="1">Venom_gland</tissue>
    </source>
</reference>
<organism evidence="1">
    <name type="scientific">Micrurus paraensis</name>
    <dbReference type="NCBI Taxonomy" id="1970185"/>
    <lineage>
        <taxon>Eukaryota</taxon>
        <taxon>Metazoa</taxon>
        <taxon>Chordata</taxon>
        <taxon>Craniata</taxon>
        <taxon>Vertebrata</taxon>
        <taxon>Euteleostomi</taxon>
        <taxon>Lepidosauria</taxon>
        <taxon>Squamata</taxon>
        <taxon>Bifurcata</taxon>
        <taxon>Unidentata</taxon>
        <taxon>Episquamata</taxon>
        <taxon>Toxicofera</taxon>
        <taxon>Serpentes</taxon>
        <taxon>Colubroidea</taxon>
        <taxon>Elapidae</taxon>
        <taxon>Elapinae</taxon>
        <taxon>Micrurus</taxon>
    </lineage>
</organism>
<reference evidence="1" key="1">
    <citation type="submission" date="2017-07" db="EMBL/GenBank/DDBJ databases">
        <authorList>
            <person name="Mikheyev A."/>
            <person name="Grau M."/>
        </authorList>
    </citation>
    <scope>NUCLEOTIDE SEQUENCE</scope>
    <source>
        <tissue evidence="1">Venom_gland</tissue>
    </source>
</reference>
<accession>A0A2D4KFE2</accession>
<name>A0A2D4KFE2_9SAUR</name>
<dbReference type="AlphaFoldDB" id="A0A2D4KFE2"/>
<proteinExistence type="predicted"/>
<protein>
    <submittedName>
        <fullName evidence="1">Uncharacterized protein</fullName>
    </submittedName>
</protein>
<evidence type="ECO:0000313" key="1">
    <source>
        <dbReference type="EMBL" id="LAB07426.1"/>
    </source>
</evidence>
<sequence>MLSWSTSESRKSSSRVWHEMTKAIPCREEFNNYLSVQIRRQHSVCVCIHICECLKATPFPPPFQAILKNASEASRTHNLKLDTQLYCKCPERCLPACYHAWQNVLVLIIGFCSMHQSLPSTSCLEMVSTVIYIQF</sequence>